<dbReference type="RefSeq" id="WP_007289643.1">
    <property type="nucleotide sequence ID" value="NZ_AAWL01000011.1"/>
</dbReference>
<evidence type="ECO:0000313" key="3">
    <source>
        <dbReference type="EMBL" id="EAX47316.1"/>
    </source>
</evidence>
<dbReference type="Gene3D" id="1.10.287.1490">
    <property type="match status" value="1"/>
</dbReference>
<dbReference type="Proteomes" id="UP000005139">
    <property type="component" value="Unassembled WGS sequence"/>
</dbReference>
<dbReference type="AlphaFoldDB" id="A1HRI5"/>
<evidence type="ECO:0000313" key="4">
    <source>
        <dbReference type="Proteomes" id="UP000005139"/>
    </source>
</evidence>
<dbReference type="Pfam" id="PF11283">
    <property type="entry name" value="DUF3084"/>
    <property type="match status" value="1"/>
</dbReference>
<keyword evidence="1" id="KW-0175">Coiled coil</keyword>
<gene>
    <name evidence="3" type="ORF">TcarDRAFT_1334</name>
</gene>
<dbReference type="eggNOG" id="COG4372">
    <property type="taxonomic scope" value="Bacteria"/>
</dbReference>
<evidence type="ECO:0000256" key="1">
    <source>
        <dbReference type="SAM" id="Coils"/>
    </source>
</evidence>
<proteinExistence type="predicted"/>
<evidence type="ECO:0008006" key="5">
    <source>
        <dbReference type="Google" id="ProtNLM"/>
    </source>
</evidence>
<dbReference type="EMBL" id="AAWL01000011">
    <property type="protein sequence ID" value="EAX47316.1"/>
    <property type="molecule type" value="Genomic_DNA"/>
</dbReference>
<dbReference type="InterPro" id="IPR021435">
    <property type="entry name" value="DUF3084"/>
</dbReference>
<dbReference type="OrthoDB" id="9812848at2"/>
<feature type="transmembrane region" description="Helical" evidence="2">
    <location>
        <begin position="42"/>
        <end position="66"/>
    </location>
</feature>
<organism evidence="3 4">
    <name type="scientific">Thermosinus carboxydivorans Nor1</name>
    <dbReference type="NCBI Taxonomy" id="401526"/>
    <lineage>
        <taxon>Bacteria</taxon>
        <taxon>Bacillati</taxon>
        <taxon>Bacillota</taxon>
        <taxon>Negativicutes</taxon>
        <taxon>Selenomonadales</taxon>
        <taxon>Sporomusaceae</taxon>
        <taxon>Thermosinus</taxon>
    </lineage>
</organism>
<protein>
    <recommendedName>
        <fullName evidence="5">Chromosome partition protein Smc</fullName>
    </recommendedName>
</protein>
<sequence length="417" mass="44929">MYGLTLIAVLAVMGGVIAYIGDKLGTKIGKKKLTIFGLRPKHTSILVTIVTGILIAATTLGILAVASRDVRTALFGMAALKAELASLSQEVASKNLELETSRRELAAKTAEYTALSAKVKETASELALISRELDEVMAERDRTAAALSRVQAEYAQAKGDLSQAQQEIKTLQTTKQELDKRVAELSTAKTNLQQDVDRLNELTANLKKGIQYVREGVVVFRAGEEIATAIVKGGQSVEATQQALGALVYRTNLAITGKLGIDNSLEVLWISRHDFDEAVSLIAATPEDVVVRITSVGNTIYGEPVIGRIDLYPNRLVFAKNTVVYSQVINAGQSAEQAEEAVLLFLRRVNAEAVKQGILPDPLQGTVGSMSGAQLFETVNKVKRYGGKVELTAVTKTDIYTAGPLQIEIQVLPLRPQ</sequence>
<keyword evidence="2" id="KW-0472">Membrane</keyword>
<evidence type="ECO:0000256" key="2">
    <source>
        <dbReference type="SAM" id="Phobius"/>
    </source>
</evidence>
<name>A1HRI5_9FIRM</name>
<keyword evidence="4" id="KW-1185">Reference proteome</keyword>
<reference evidence="3 4" key="2">
    <citation type="submission" date="2007-01" db="EMBL/GenBank/DDBJ databases">
        <title>Sequencing of the draft genome and assembly of Thermosinus carboxydivorans Nor1.</title>
        <authorList>
            <consortium name="US DOE Joint Genome Institute (JGI-PGF)"/>
            <person name="Copeland A."/>
            <person name="Lucas S."/>
            <person name="Lapidus A."/>
            <person name="Barry K."/>
            <person name="Glavina del Rio T."/>
            <person name="Dalin E."/>
            <person name="Tice H."/>
            <person name="Bruce D."/>
            <person name="Pitluck S."/>
            <person name="Richardson P."/>
        </authorList>
    </citation>
    <scope>NUCLEOTIDE SEQUENCE [LARGE SCALE GENOMIC DNA]</scope>
    <source>
        <strain evidence="3 4">Nor1</strain>
    </source>
</reference>
<feature type="coiled-coil region" evidence="1">
    <location>
        <begin position="77"/>
        <end position="205"/>
    </location>
</feature>
<accession>A1HRI5</accession>
<keyword evidence="2" id="KW-1133">Transmembrane helix</keyword>
<keyword evidence="2" id="KW-0812">Transmembrane</keyword>
<reference evidence="3 4" key="1">
    <citation type="submission" date="2007-01" db="EMBL/GenBank/DDBJ databases">
        <title>Annotation of the draft genome assembly of Thermosinus carboxydivorans Nor1.</title>
        <authorList>
            <consortium name="US DOE Joint Genome Institute (JGI-ORNL)"/>
            <person name="Larimer F."/>
            <person name="Land M."/>
            <person name="Hauser L."/>
        </authorList>
    </citation>
    <scope>NUCLEOTIDE SEQUENCE [LARGE SCALE GENOMIC DNA]</scope>
    <source>
        <strain evidence="3 4">Nor1</strain>
    </source>
</reference>
<comment type="caution">
    <text evidence="3">The sequence shown here is derived from an EMBL/GenBank/DDBJ whole genome shotgun (WGS) entry which is preliminary data.</text>
</comment>